<comment type="subcellular location">
    <subcellularLocation>
        <location evidence="1">Membrane</location>
        <topology evidence="1">Multi-pass membrane protein</topology>
    </subcellularLocation>
</comment>
<dbReference type="GO" id="GO:0006636">
    <property type="term" value="P:unsaturated fatty acid biosynthetic process"/>
    <property type="evidence" value="ECO:0007669"/>
    <property type="project" value="TreeGrafter"/>
</dbReference>
<name>A0A9C6X399_FRAOC</name>
<evidence type="ECO:0000256" key="5">
    <source>
        <dbReference type="ARBA" id="ARBA00022723"/>
    </source>
</evidence>
<evidence type="ECO:0000256" key="8">
    <source>
        <dbReference type="ARBA" id="ARBA00023002"/>
    </source>
</evidence>
<evidence type="ECO:0000256" key="9">
    <source>
        <dbReference type="ARBA" id="ARBA00023004"/>
    </source>
</evidence>
<dbReference type="KEGG" id="foc:127750515"/>
<protein>
    <submittedName>
        <fullName evidence="15">Acyl-CoA Delta-9 desaturase-like</fullName>
    </submittedName>
</protein>
<evidence type="ECO:0000313" key="15">
    <source>
        <dbReference type="RefSeq" id="XP_052128335.1"/>
    </source>
</evidence>
<dbReference type="PANTHER" id="PTHR11351:SF31">
    <property type="entry name" value="DESATURASE 1, ISOFORM A-RELATED"/>
    <property type="match status" value="1"/>
</dbReference>
<evidence type="ECO:0000313" key="14">
    <source>
        <dbReference type="Proteomes" id="UP000504606"/>
    </source>
</evidence>
<organism evidence="14 15">
    <name type="scientific">Frankliniella occidentalis</name>
    <name type="common">Western flower thrips</name>
    <name type="synonym">Euthrips occidentalis</name>
    <dbReference type="NCBI Taxonomy" id="133901"/>
    <lineage>
        <taxon>Eukaryota</taxon>
        <taxon>Metazoa</taxon>
        <taxon>Ecdysozoa</taxon>
        <taxon>Arthropoda</taxon>
        <taxon>Hexapoda</taxon>
        <taxon>Insecta</taxon>
        <taxon>Pterygota</taxon>
        <taxon>Neoptera</taxon>
        <taxon>Paraneoptera</taxon>
        <taxon>Thysanoptera</taxon>
        <taxon>Terebrantia</taxon>
        <taxon>Thripoidea</taxon>
        <taxon>Thripidae</taxon>
        <taxon>Frankliniella</taxon>
    </lineage>
</organism>
<dbReference type="PANTHER" id="PTHR11351">
    <property type="entry name" value="ACYL-COA DESATURASE"/>
    <property type="match status" value="1"/>
</dbReference>
<accession>A0A9C6X399</accession>
<keyword evidence="10" id="KW-0443">Lipid metabolism</keyword>
<keyword evidence="4" id="KW-0812">Transmembrane</keyword>
<dbReference type="InterPro" id="IPR015876">
    <property type="entry name" value="Acyl-CoA_DS"/>
</dbReference>
<dbReference type="GO" id="GO:0005789">
    <property type="term" value="C:endoplasmic reticulum membrane"/>
    <property type="evidence" value="ECO:0007669"/>
    <property type="project" value="TreeGrafter"/>
</dbReference>
<keyword evidence="8" id="KW-0560">Oxidoreductase</keyword>
<evidence type="ECO:0000256" key="7">
    <source>
        <dbReference type="ARBA" id="ARBA00022989"/>
    </source>
</evidence>
<comment type="similarity">
    <text evidence="2">Belongs to the fatty acid desaturase type 1 family.</text>
</comment>
<keyword evidence="5" id="KW-0479">Metal-binding</keyword>
<evidence type="ECO:0000256" key="10">
    <source>
        <dbReference type="ARBA" id="ARBA00023098"/>
    </source>
</evidence>
<evidence type="ECO:0000256" key="12">
    <source>
        <dbReference type="ARBA" id="ARBA00023160"/>
    </source>
</evidence>
<keyword evidence="13" id="KW-0732">Signal</keyword>
<evidence type="ECO:0000256" key="6">
    <source>
        <dbReference type="ARBA" id="ARBA00022832"/>
    </source>
</evidence>
<dbReference type="GeneID" id="127750515"/>
<evidence type="ECO:0000256" key="2">
    <source>
        <dbReference type="ARBA" id="ARBA00009295"/>
    </source>
</evidence>
<keyword evidence="6" id="KW-0276">Fatty acid metabolism</keyword>
<evidence type="ECO:0000256" key="4">
    <source>
        <dbReference type="ARBA" id="ARBA00022692"/>
    </source>
</evidence>
<dbReference type="AlphaFoldDB" id="A0A9C6X399"/>
<keyword evidence="9" id="KW-0408">Iron</keyword>
<evidence type="ECO:0000256" key="3">
    <source>
        <dbReference type="ARBA" id="ARBA00022516"/>
    </source>
</evidence>
<dbReference type="RefSeq" id="XP_052128335.1">
    <property type="nucleotide sequence ID" value="XM_052272375.1"/>
</dbReference>
<dbReference type="PROSITE" id="PS00476">
    <property type="entry name" value="FATTY_ACID_DESATUR_1"/>
    <property type="match status" value="1"/>
</dbReference>
<dbReference type="OrthoDB" id="10260134at2759"/>
<keyword evidence="12" id="KW-0275">Fatty acid biosynthesis</keyword>
<dbReference type="GO" id="GO:0004768">
    <property type="term" value="F:stearoyl-CoA 9-desaturase activity"/>
    <property type="evidence" value="ECO:0007669"/>
    <property type="project" value="TreeGrafter"/>
</dbReference>
<keyword evidence="3" id="KW-0444">Lipid biosynthesis</keyword>
<dbReference type="Proteomes" id="UP000504606">
    <property type="component" value="Unplaced"/>
</dbReference>
<feature type="signal peptide" evidence="13">
    <location>
        <begin position="1"/>
        <end position="29"/>
    </location>
</feature>
<feature type="chain" id="PRO_5039676693" evidence="13">
    <location>
        <begin position="30"/>
        <end position="126"/>
    </location>
</feature>
<keyword evidence="14" id="KW-1185">Reference proteome</keyword>
<dbReference type="GO" id="GO:0005506">
    <property type="term" value="F:iron ion binding"/>
    <property type="evidence" value="ECO:0007669"/>
    <property type="project" value="TreeGrafter"/>
</dbReference>
<evidence type="ECO:0000256" key="1">
    <source>
        <dbReference type="ARBA" id="ARBA00004141"/>
    </source>
</evidence>
<dbReference type="InterPro" id="IPR001522">
    <property type="entry name" value="FADS-1_CS"/>
</dbReference>
<keyword evidence="7" id="KW-1133">Transmembrane helix</keyword>
<sequence length="126" mass="14347">MPRVRLARTVIILILTIFSFLNQPRRSIAARENFLVALGIGGEGYHNYHHVFPWDYKSGEFSYYASNYGAVFIELMAKIGQATHLKSVNRDLVMARCLRTGDGTHPVWGWGDKDMSEEDKRVTIVS</sequence>
<gene>
    <name evidence="15" type="primary">LOC127750515</name>
</gene>
<reference evidence="15" key="1">
    <citation type="submission" date="2025-08" db="UniProtKB">
        <authorList>
            <consortium name="RefSeq"/>
        </authorList>
    </citation>
    <scope>IDENTIFICATION</scope>
    <source>
        <tissue evidence="15">Whole organism</tissue>
    </source>
</reference>
<keyword evidence="11" id="KW-0472">Membrane</keyword>
<evidence type="ECO:0000256" key="13">
    <source>
        <dbReference type="SAM" id="SignalP"/>
    </source>
</evidence>
<proteinExistence type="inferred from homology"/>
<evidence type="ECO:0000256" key="11">
    <source>
        <dbReference type="ARBA" id="ARBA00023136"/>
    </source>
</evidence>